<evidence type="ECO:0000313" key="4">
    <source>
        <dbReference type="Proteomes" id="UP001157160"/>
    </source>
</evidence>
<keyword evidence="4" id="KW-1185">Reference proteome</keyword>
<dbReference type="EMBL" id="BSUL01000001">
    <property type="protein sequence ID" value="GMA27237.1"/>
    <property type="molecule type" value="Genomic_DNA"/>
</dbReference>
<dbReference type="AlphaFoldDB" id="A0AA37UH64"/>
<keyword evidence="2" id="KW-0472">Membrane</keyword>
<evidence type="ECO:0000256" key="1">
    <source>
        <dbReference type="SAM" id="MobiDB-lite"/>
    </source>
</evidence>
<sequence>MTDVNRAPNAAPSSAGGRRRVLGRESGQTDIGATGAPTAAKRPIVATESVIPELDETVAKPRPLWKHPAFIVSVALTLAALIAAGVFLVLWLLSDGPDRVDDVQLEVGQGNAHLTWTGAEEPVDLYVVNGGEVLDMSQLVRSGDEAWFPVGLPLAQGGFDDGTCFVVRPHANADAEVSLDAAALDEQGARSACVADAR</sequence>
<reference evidence="3 4" key="1">
    <citation type="journal article" date="2014" name="Int. J. Syst. Evol. Microbiol.">
        <title>Complete genome sequence of Corynebacterium casei LMG S-19264T (=DSM 44701T), isolated from a smear-ripened cheese.</title>
        <authorList>
            <consortium name="US DOE Joint Genome Institute (JGI-PGF)"/>
            <person name="Walter F."/>
            <person name="Albersmeier A."/>
            <person name="Kalinowski J."/>
            <person name="Ruckert C."/>
        </authorList>
    </citation>
    <scope>NUCLEOTIDE SEQUENCE [LARGE SCALE GENOMIC DNA]</scope>
    <source>
        <strain evidence="3 4">NBRC 112289</strain>
    </source>
</reference>
<gene>
    <name evidence="3" type="ORF">GCM10025874_04900</name>
</gene>
<accession>A0AA37UH64</accession>
<dbReference type="Proteomes" id="UP001157160">
    <property type="component" value="Unassembled WGS sequence"/>
</dbReference>
<keyword evidence="2" id="KW-1133">Transmembrane helix</keyword>
<name>A0AA37UH64_9MICO</name>
<protein>
    <submittedName>
        <fullName evidence="3">Uncharacterized protein</fullName>
    </submittedName>
</protein>
<evidence type="ECO:0000313" key="3">
    <source>
        <dbReference type="EMBL" id="GMA27237.1"/>
    </source>
</evidence>
<dbReference type="RefSeq" id="WP_284229688.1">
    <property type="nucleotide sequence ID" value="NZ_BSUL01000001.1"/>
</dbReference>
<feature type="transmembrane region" description="Helical" evidence="2">
    <location>
        <begin position="69"/>
        <end position="93"/>
    </location>
</feature>
<proteinExistence type="predicted"/>
<evidence type="ECO:0000256" key="2">
    <source>
        <dbReference type="SAM" id="Phobius"/>
    </source>
</evidence>
<organism evidence="3 4">
    <name type="scientific">Arenivirga flava</name>
    <dbReference type="NCBI Taxonomy" id="1930060"/>
    <lineage>
        <taxon>Bacteria</taxon>
        <taxon>Bacillati</taxon>
        <taxon>Actinomycetota</taxon>
        <taxon>Actinomycetes</taxon>
        <taxon>Micrococcales</taxon>
        <taxon>Microbacteriaceae</taxon>
        <taxon>Arenivirga</taxon>
    </lineage>
</organism>
<comment type="caution">
    <text evidence="3">The sequence shown here is derived from an EMBL/GenBank/DDBJ whole genome shotgun (WGS) entry which is preliminary data.</text>
</comment>
<keyword evidence="2" id="KW-0812">Transmembrane</keyword>
<feature type="region of interest" description="Disordered" evidence="1">
    <location>
        <begin position="1"/>
        <end position="40"/>
    </location>
</feature>